<dbReference type="Pfam" id="PF00027">
    <property type="entry name" value="cNMP_binding"/>
    <property type="match status" value="1"/>
</dbReference>
<dbReference type="STRING" id="915059.NH26_07960"/>
<comment type="caution">
    <text evidence="2">The sequence shown here is derived from an EMBL/GenBank/DDBJ whole genome shotgun (WGS) entry which is preliminary data.</text>
</comment>
<dbReference type="RefSeq" id="WP_044225172.1">
    <property type="nucleotide sequence ID" value="NZ_JRYR02000001.1"/>
</dbReference>
<dbReference type="InterPro" id="IPR000595">
    <property type="entry name" value="cNMP-bd_dom"/>
</dbReference>
<dbReference type="EMBL" id="JRYR02000001">
    <property type="protein sequence ID" value="OHX68489.1"/>
    <property type="molecule type" value="Genomic_DNA"/>
</dbReference>
<gene>
    <name evidence="2" type="ORF">NH26_07960</name>
</gene>
<accession>A0A1S1Z5C5</accession>
<dbReference type="CDD" id="cd00038">
    <property type="entry name" value="CAP_ED"/>
    <property type="match status" value="1"/>
</dbReference>
<feature type="domain" description="Cyclic nucleotide-binding" evidence="1">
    <location>
        <begin position="16"/>
        <end position="115"/>
    </location>
</feature>
<protein>
    <recommendedName>
        <fullName evidence="1">Cyclic nucleotide-binding domain-containing protein</fullName>
    </recommendedName>
</protein>
<dbReference type="AlphaFoldDB" id="A0A1S1Z5C5"/>
<dbReference type="Gene3D" id="1.10.10.10">
    <property type="entry name" value="Winged helix-like DNA-binding domain superfamily/Winged helix DNA-binding domain"/>
    <property type="match status" value="1"/>
</dbReference>
<keyword evidence="3" id="KW-1185">Reference proteome</keyword>
<evidence type="ECO:0000313" key="2">
    <source>
        <dbReference type="EMBL" id="OHX68489.1"/>
    </source>
</evidence>
<dbReference type="InterPro" id="IPR018490">
    <property type="entry name" value="cNMP-bd_dom_sf"/>
</dbReference>
<dbReference type="PROSITE" id="PS50042">
    <property type="entry name" value="CNMP_BINDING_3"/>
    <property type="match status" value="1"/>
</dbReference>
<dbReference type="Gene3D" id="2.60.120.10">
    <property type="entry name" value="Jelly Rolls"/>
    <property type="match status" value="1"/>
</dbReference>
<dbReference type="SUPFAM" id="SSF51206">
    <property type="entry name" value="cAMP-binding domain-like"/>
    <property type="match status" value="1"/>
</dbReference>
<sequence length="195" mass="22963">MTVDLFSIDVFKELFLTDIEKEAIQKCFQFKKLKKGETFIVNGDDVNTMYYVVDGCIRNYFIDEKGKEHTIQFAVYDWWITDLIAFYSDTEAVYNLECLSDSQVFGIHKDDINRLSLQIPEFNKLYRAKLQASIVGYHRRIIANLSKTAAERYEEFINRYPDIEMNIKNYHLASYLGITTESLSRVRRELMKKGT</sequence>
<name>A0A1S1Z5C5_FLAPC</name>
<organism evidence="2 3">
    <name type="scientific">Flammeovirga pacifica</name>
    <dbReference type="NCBI Taxonomy" id="915059"/>
    <lineage>
        <taxon>Bacteria</taxon>
        <taxon>Pseudomonadati</taxon>
        <taxon>Bacteroidota</taxon>
        <taxon>Cytophagia</taxon>
        <taxon>Cytophagales</taxon>
        <taxon>Flammeovirgaceae</taxon>
        <taxon>Flammeovirga</taxon>
    </lineage>
</organism>
<dbReference type="InterPro" id="IPR014710">
    <property type="entry name" value="RmlC-like_jellyroll"/>
</dbReference>
<evidence type="ECO:0000313" key="3">
    <source>
        <dbReference type="Proteomes" id="UP000179797"/>
    </source>
</evidence>
<dbReference type="InterPro" id="IPR036388">
    <property type="entry name" value="WH-like_DNA-bd_sf"/>
</dbReference>
<proteinExistence type="predicted"/>
<evidence type="ECO:0000259" key="1">
    <source>
        <dbReference type="PROSITE" id="PS50042"/>
    </source>
</evidence>
<reference evidence="2 3" key="1">
    <citation type="journal article" date="2012" name="Int. J. Syst. Evol. Microbiol.">
        <title>Flammeovirga pacifica sp. nov., isolated from deep-sea sediment.</title>
        <authorList>
            <person name="Xu H."/>
            <person name="Fu Y."/>
            <person name="Yang N."/>
            <person name="Ding Z."/>
            <person name="Lai Q."/>
            <person name="Zeng R."/>
        </authorList>
    </citation>
    <scope>NUCLEOTIDE SEQUENCE [LARGE SCALE GENOMIC DNA]</scope>
    <source>
        <strain evidence="3">DSM 24597 / LMG 26175 / WPAGA1</strain>
    </source>
</reference>
<dbReference type="OrthoDB" id="1933280at2"/>
<dbReference type="Proteomes" id="UP000179797">
    <property type="component" value="Unassembled WGS sequence"/>
</dbReference>